<comment type="caution">
    <text evidence="4">The sequence shown here is derived from an EMBL/GenBank/DDBJ whole genome shotgun (WGS) entry which is preliminary data.</text>
</comment>
<proteinExistence type="predicted"/>
<dbReference type="PROSITE" id="PS50234">
    <property type="entry name" value="VWFA"/>
    <property type="match status" value="1"/>
</dbReference>
<name>A0ABX5CNS2_9ALTE</name>
<dbReference type="PANTHER" id="PTHR45737:SF6">
    <property type="entry name" value="VON WILLEBRAND FACTOR A DOMAIN-CONTAINING PROTEIN 5A"/>
    <property type="match status" value="1"/>
</dbReference>
<dbReference type="SMART" id="SM00609">
    <property type="entry name" value="VIT"/>
    <property type="match status" value="1"/>
</dbReference>
<evidence type="ECO:0000313" key="5">
    <source>
        <dbReference type="Proteomes" id="UP000239539"/>
    </source>
</evidence>
<dbReference type="PANTHER" id="PTHR45737">
    <property type="entry name" value="VON WILLEBRAND FACTOR A DOMAIN-CONTAINING PROTEIN 5A"/>
    <property type="match status" value="1"/>
</dbReference>
<dbReference type="Proteomes" id="UP000239539">
    <property type="component" value="Unassembled WGS sequence"/>
</dbReference>
<dbReference type="SUPFAM" id="SSF53300">
    <property type="entry name" value="vWA-like"/>
    <property type="match status" value="1"/>
</dbReference>
<dbReference type="InterPro" id="IPR022440">
    <property type="entry name" value="CHP03788"/>
</dbReference>
<dbReference type="InterPro" id="IPR013694">
    <property type="entry name" value="VIT"/>
</dbReference>
<dbReference type="InterPro" id="IPR002035">
    <property type="entry name" value="VWF_A"/>
</dbReference>
<protein>
    <submittedName>
        <fullName evidence="4">Marine proteobacterial sortase target protein</fullName>
    </submittedName>
</protein>
<dbReference type="InterPro" id="IPR036465">
    <property type="entry name" value="vWFA_dom_sf"/>
</dbReference>
<accession>A0ABX5CNS2</accession>
<feature type="region of interest" description="Disordered" evidence="1">
    <location>
        <begin position="230"/>
        <end position="256"/>
    </location>
</feature>
<dbReference type="NCBIfam" id="TIGR03788">
    <property type="entry name" value="marine_srt_targ"/>
    <property type="match status" value="1"/>
</dbReference>
<feature type="domain" description="VIT" evidence="3">
    <location>
        <begin position="60"/>
        <end position="188"/>
    </location>
</feature>
<evidence type="ECO:0000259" key="2">
    <source>
        <dbReference type="PROSITE" id="PS50234"/>
    </source>
</evidence>
<evidence type="ECO:0000259" key="3">
    <source>
        <dbReference type="PROSITE" id="PS51468"/>
    </source>
</evidence>
<dbReference type="Gene3D" id="3.40.50.410">
    <property type="entry name" value="von Willebrand factor, type A domain"/>
    <property type="match status" value="1"/>
</dbReference>
<evidence type="ECO:0000256" key="1">
    <source>
        <dbReference type="SAM" id="MobiDB-lite"/>
    </source>
</evidence>
<feature type="compositionally biased region" description="Basic and acidic residues" evidence="1">
    <location>
        <begin position="238"/>
        <end position="252"/>
    </location>
</feature>
<organism evidence="4 5">
    <name type="scientific">Alteromonas gracilis</name>
    <dbReference type="NCBI Taxonomy" id="1479524"/>
    <lineage>
        <taxon>Bacteria</taxon>
        <taxon>Pseudomonadati</taxon>
        <taxon>Pseudomonadota</taxon>
        <taxon>Gammaproteobacteria</taxon>
        <taxon>Alteromonadales</taxon>
        <taxon>Alteromonadaceae</taxon>
        <taxon>Alteromonas/Salinimonas group</taxon>
        <taxon>Alteromonas</taxon>
    </lineage>
</organism>
<dbReference type="EMBL" id="PVNO01000026">
    <property type="protein sequence ID" value="PRO68376.1"/>
    <property type="molecule type" value="Genomic_DNA"/>
</dbReference>
<sequence length="812" mass="90667">MLFSKTPKRDYFNPPSTYKPWFRDRQRAAQPRKHRLLILVSFLCFLLGLMISPLSRAESGELILKSEDGEPSPALLHSTDVDLKVNGMIAHVTYSQKFTNNSNKWTHAVYTFPLNENAAINSMEMLIGKRIIRGKIKQKEEAKKAFETAKKAGKKASLTEQQRPNLFTQHVANIAPGEDITVTLQYIQQVAYQNGEFSFHLPTTLTPRYIPGIPTKDLSDTVLVEHAYAGGSETNNANEEHRHSENKSERGSHSRRHITTDNTFISGWALPTNEVSDADKITPFMIDTLPQNNLTNQLSLTATINAGMAINSICSKGHQVQWHSIDDTKYQYRVLLDDTQITMDRDLWLHWRPLNTATPQAAYFAENIDNNHYALVMLTPPQVNPKDLQDFPRDVTFIIDTSGSMGGRPIEDAKAALKLAIERLDTKDRFNIVAFSSNYTKLFSQPTNTQPHNINTALSFISGLRANGGTEMAGALHEALKAEPQENFIKQVVFITDGAVGNEAALFSLIKQELGSARLFTVGIGSAPNSYFMTRAAQFGRGSYVFIHDTNNIQKEMQRLFTKLESPVLSNLSLILPKNMRLNKSVEVFPKRLPDLYAGEPLLINIKVPDFDSIKHIDNVKGSGNNLDNNVVLAGTLTDTNGNILKWQRSVQVQYLTAPSPNNAIDNAVNSPPAHSTQTTGIATAWARKKVAALMDEKALGRNEEDVEKDILKVALPHKLITAYTSFVAIEETKSRPESTNASPQHVKNLMPQGMQMRAISYPQTSAGINQHLVISALSLFLLMLLNMGEARRYLFAQYRIFKEDKGITHNG</sequence>
<dbReference type="Pfam" id="PF08487">
    <property type="entry name" value="VIT"/>
    <property type="match status" value="1"/>
</dbReference>
<keyword evidence="5" id="KW-1185">Reference proteome</keyword>
<dbReference type="Pfam" id="PF13768">
    <property type="entry name" value="VWA_3"/>
    <property type="match status" value="1"/>
</dbReference>
<evidence type="ECO:0000313" key="4">
    <source>
        <dbReference type="EMBL" id="PRO68376.1"/>
    </source>
</evidence>
<dbReference type="PROSITE" id="PS51468">
    <property type="entry name" value="VIT"/>
    <property type="match status" value="1"/>
</dbReference>
<feature type="domain" description="VWFA" evidence="2">
    <location>
        <begin position="394"/>
        <end position="564"/>
    </location>
</feature>
<dbReference type="SMART" id="SM00327">
    <property type="entry name" value="VWA"/>
    <property type="match status" value="1"/>
</dbReference>
<reference evidence="5" key="1">
    <citation type="journal article" date="2020" name="Int. J. Syst. Evol. Microbiol.">
        <title>Alteromonas alba sp. nov., a marine bacterium isolated from the seawater of the West Pacific Ocean.</title>
        <authorList>
            <person name="Sun C."/>
            <person name="Wu Y.-H."/>
            <person name="Xamxidin M."/>
            <person name="Cheng H."/>
            <person name="Xu X.-W."/>
        </authorList>
    </citation>
    <scope>NUCLEOTIDE SEQUENCE [LARGE SCALE GENOMIC DNA]</scope>
    <source>
        <strain evidence="5">9a2</strain>
    </source>
</reference>
<dbReference type="RefSeq" id="WP_105931514.1">
    <property type="nucleotide sequence ID" value="NZ_PVNO01000026.1"/>
</dbReference>
<gene>
    <name evidence="4" type="ORF">C6Y39_12040</name>
</gene>